<dbReference type="InterPro" id="IPR024290">
    <property type="entry name" value="SICA_extracell_a"/>
</dbReference>
<feature type="domain" description="Schizont-infected cell agglutination extracellular alpha" evidence="5">
    <location>
        <begin position="8"/>
        <end position="206"/>
    </location>
</feature>
<feature type="domain" description="Schizont-infected cell agglutination extracellular beta" evidence="3">
    <location>
        <begin position="771"/>
        <end position="940"/>
    </location>
</feature>
<accession>A0A1A7VJ32</accession>
<feature type="domain" description="Schizont-infected cell agglutination extracellular beta" evidence="3">
    <location>
        <begin position="1668"/>
        <end position="1847"/>
    </location>
</feature>
<feature type="domain" description="Schizont-infected cell agglutination extracellular beta" evidence="3">
    <location>
        <begin position="1203"/>
        <end position="1384"/>
    </location>
</feature>
<proteinExistence type="predicted"/>
<evidence type="ECO:0000256" key="2">
    <source>
        <dbReference type="SAM" id="MobiDB-lite"/>
    </source>
</evidence>
<organism evidence="6 7">
    <name type="scientific">Plasmodium knowlesi (strain H)</name>
    <dbReference type="NCBI Taxonomy" id="5851"/>
    <lineage>
        <taxon>Eukaryota</taxon>
        <taxon>Sar</taxon>
        <taxon>Alveolata</taxon>
        <taxon>Apicomplexa</taxon>
        <taxon>Aconoidasida</taxon>
        <taxon>Haemosporida</taxon>
        <taxon>Plasmodiidae</taxon>
        <taxon>Plasmodium</taxon>
        <taxon>Plasmodium (Plasmodium)</taxon>
    </lineage>
</organism>
<name>A0A1A7VJ32_PLAKH</name>
<feature type="region of interest" description="Disordered" evidence="2">
    <location>
        <begin position="1635"/>
        <end position="1657"/>
    </location>
</feature>
<evidence type="ECO:0000259" key="5">
    <source>
        <dbReference type="Pfam" id="PF12887"/>
    </source>
</evidence>
<protein>
    <submittedName>
        <fullName evidence="6">SICAvar, type I</fullName>
    </submittedName>
</protein>
<evidence type="ECO:0000259" key="3">
    <source>
        <dbReference type="Pfam" id="PF12878"/>
    </source>
</evidence>
<reference evidence="7" key="1">
    <citation type="submission" date="2016-05" db="EMBL/GenBank/DDBJ databases">
        <authorList>
            <person name="Sharaf H."/>
        </authorList>
    </citation>
    <scope>NUCLEOTIDE SEQUENCE [LARGE SCALE GENOMIC DNA]</scope>
    <source>
        <strain evidence="7">H</strain>
    </source>
</reference>
<evidence type="ECO:0000256" key="1">
    <source>
        <dbReference type="SAM" id="Coils"/>
    </source>
</evidence>
<dbReference type="Proteomes" id="UP000182128">
    <property type="component" value="Unassembled WGS sequence"/>
</dbReference>
<dbReference type="InterPro" id="IPR024285">
    <property type="entry name" value="SICA_extracell_b"/>
</dbReference>
<keyword evidence="1" id="KW-0175">Coiled coil</keyword>
<evidence type="ECO:0000313" key="7">
    <source>
        <dbReference type="Proteomes" id="UP000182128"/>
    </source>
</evidence>
<evidence type="ECO:0000259" key="4">
    <source>
        <dbReference type="Pfam" id="PF12879"/>
    </source>
</evidence>
<gene>
    <name evidence="6" type="ORF">PKNA1_C2_0000700</name>
</gene>
<feature type="domain" description="Schizont-infected cell agglutination extracellular beta" evidence="3">
    <location>
        <begin position="354"/>
        <end position="519"/>
    </location>
</feature>
<dbReference type="Pfam" id="PF12879">
    <property type="entry name" value="SICA_C"/>
    <property type="match status" value="1"/>
</dbReference>
<feature type="domain" description="Schizont-infected cell agglutination extracellular beta" evidence="3">
    <location>
        <begin position="560"/>
        <end position="726"/>
    </location>
</feature>
<feature type="domain" description="Schizont-infected cell agglutination C-terminal" evidence="4">
    <location>
        <begin position="1910"/>
        <end position="2051"/>
    </location>
</feature>
<feature type="coiled-coil region" evidence="1">
    <location>
        <begin position="681"/>
        <end position="745"/>
    </location>
</feature>
<dbReference type="EMBL" id="CWHQ02000004">
    <property type="protein sequence ID" value="SBO21864.1"/>
    <property type="molecule type" value="Genomic_DNA"/>
</dbReference>
<feature type="compositionally biased region" description="Low complexity" evidence="2">
    <location>
        <begin position="1038"/>
        <end position="1054"/>
    </location>
</feature>
<dbReference type="InterPro" id="IPR024288">
    <property type="entry name" value="SICA_C"/>
</dbReference>
<evidence type="ECO:0000313" key="6">
    <source>
        <dbReference type="EMBL" id="SBO21864.1"/>
    </source>
</evidence>
<sequence>MASQSDSELLQKWLEQRIQAAQTQGQSAISADSVMENMKKNLEDEFDTLGNWLTRPESNEINKLCEKGKEDGGKNWQGKGLEPQYRKVLCEAILEIKYFMNGVERKKGRGGTSAHDEGAQITELNNDRAYARCIVGMLALSEIYGDHCYLNEVIKRVKEKVATGVEEKLREHLRTEHAGNFDICKKVTKAELIVGKALLQGRIKQWTETKRRNKDGWRIKVPWGSWPTVCKQTAQAGTSEHEAARKDNLQQNKGSLVKFTLGDNTRSSGDALSSTMEDILVNDSYTIPEDTLTEALSTAIQNANNAVTGSTGSPSSLDLTKTIMEKFEQLSQDQSAQVCIKEAQDDTSSNGSALCKRLECIQKYLKATTANGGQGITENEFWDAKVKELWTELSNAMKDNKNSADQCNTVDSNKPASPSEKAACNFLHAGFTKLYETPSSSDDGNVLNNPSFRQTMGCFLLHAYAKHMKEKATCLIDEGINRAFEIWKDPNTKGANCNGSGKEPCVPCQWNDSWGNCEIKANGQAPSQNDKVEKKLEGIVKYDGDERMKTMAEAINKMELCDRVQCITARWRKHKANGGTEPSWSDVWDEVTDQLKDLSGNIEEKKKDKEVSKHCSTLNDKTGKEACLLIAAGLKHLYGIWGDDGKGDSVDASFQKMMNCVLLNAIADKLENEKFPCKDERKVADAIKKAFERENENIKNQSEACKADNVKCFKCPRVPNIANCRIGEESEKKELKDKVEEMLKKDGGQDEMKKIEAQAIKDICKPCEEKNFCQQLECIRKKYGQIRSQGDSATWDTVTGGSAWLLTGLLENMQDGKKQAEVAAHCKRSNWANDAHGDANRTACKLVAAGLQHISSIQRTYKDPDNVNPFDHQDIHQFVSCLMLNIVVREMKKRSVICDIDEGIKEGSGAWKSIKETHCKNQPCIQCNLDDFEKYDDCPIGNGLNRSVNVKNKLTSLITKDNKTKVEGTLKELLKTDKSDTLCPRLQCLASKVKMANQEDKFWTKDGEVDKLWKELAKEMTEKGKEGKESHCGTMDDGSATSGTGATGTSGRPATKPERKACNYLHAGLTKLYDSSTTVTLASPSSSGNDEKILDKNPLLRQTVGCFLLKEYGKQLQKTSTCVIDSGIEKAFRKWNEDNKSKCNGSGAEPCFPCEWKEKDYDDCKVTTNGTTQTPVTDKLSPVQGNITRISNFNLKYINDMSTLCDYIRCAGPKWFKNEATANGGNSNQTWCEFWNDGVKPTLQAMFNHIEDEGKTNTNYVTCRGFGDGNPLSVERKACNYIAEGLKYIKEIPNGTTAKQPNGNDNVLLARAVGCIALNMYANRIMTFTQNSCPIDEERIKKMFDDWNAINNNSCSNSGLGNNNNNNVCFKCDRIQNSDFGGCHLSVADALVASQQKSGSCPSNGEHKKVHDQMKKLLEKDTTIKMKPTLDEINKMDNFCTKMQCAAKQYHTKSLGKSGAEPVTWDEIKGVVDKELKDLLNKITNEEKWEEVDSYCNDNIKSNGDTPGEITAKKKACKLFALGLKHISDIKDKNKDNMDVVPLKQTMMCAALNLYADQLIEKSTDQCPLDNTKLKEAIEHAFKNSNATMKNGANSCPASTKGPNFCFVCNRQDKSTFPDCKIGKDEIKDKMTKLITENDNNTKSKPKSKTNNTPNMDETLDKINKIETFCTQVQCAIKQKLRSQNKLKNGTEPSWDALKTEIETELKELLAHMSRKESQAEVIQYCNDDANWSKLGHKEKHTNKAACLLFASGLKHIYTHINDQKKDPSFEQTMGCLFLKEYAKQLKKMAEEQKKYKVHPNCSVDSGIDYAFNQSNAIMEKAKPPCEKNVPNSCFECTQKDDYGTCFIGAEKVRGKVEPLFKDNDQNKKHMEETLENTVCPILITDLLTPFLPLAPVSIGLSAMAYYLWKYFGPLGKGGARFRRSPAEIPGPSVQEQVLDHVQPDSSHEYRLVKERKPPSAPTRTKRSGRVNRRTIIEIHFEVLDECQKGDTQLNQKDFLELLVQEFMGSEFMEEEQVPKENVPKEDVLMEGVPLELVPIEEVPSLGSGFMV</sequence>
<feature type="domain" description="Schizont-infected cell agglutination extracellular beta" evidence="3">
    <location>
        <begin position="981"/>
        <end position="1166"/>
    </location>
</feature>
<feature type="region of interest" description="Disordered" evidence="2">
    <location>
        <begin position="1023"/>
        <end position="1057"/>
    </location>
</feature>
<feature type="domain" description="Schizont-infected cell agglutination extracellular beta" evidence="3">
    <location>
        <begin position="1438"/>
        <end position="1622"/>
    </location>
</feature>
<dbReference type="Pfam" id="PF12878">
    <property type="entry name" value="SICA_beta"/>
    <property type="match status" value="7"/>
</dbReference>
<dbReference type="Pfam" id="PF12887">
    <property type="entry name" value="SICA_alpha"/>
    <property type="match status" value="1"/>
</dbReference>